<dbReference type="SUPFAM" id="SSF46785">
    <property type="entry name" value="Winged helix' DNA-binding domain"/>
    <property type="match status" value="1"/>
</dbReference>
<dbReference type="SUPFAM" id="SSF53067">
    <property type="entry name" value="Actin-like ATPase domain"/>
    <property type="match status" value="1"/>
</dbReference>
<reference evidence="3" key="1">
    <citation type="submission" date="2010-03" db="EMBL/GenBank/DDBJ databases">
        <title>The complete chromosome of Tsukamurella paurometabola DSM 20162.</title>
        <authorList>
            <consortium name="US DOE Joint Genome Institute (JGI-PGF)"/>
            <person name="Lucas S."/>
            <person name="Copeland A."/>
            <person name="Lapidus A."/>
            <person name="Glavina del Rio T."/>
            <person name="Dalin E."/>
            <person name="Tice H."/>
            <person name="Bruce D."/>
            <person name="Goodwin L."/>
            <person name="Pitluck S."/>
            <person name="Kyrpides N."/>
            <person name="Mavromatis K."/>
            <person name="Ivanova N."/>
            <person name="Mikhailova N."/>
            <person name="Munk A.C."/>
            <person name="Brettin T."/>
            <person name="Detter J.C."/>
            <person name="Tapia R."/>
            <person name="Han C."/>
            <person name="Larimer F."/>
            <person name="Land M."/>
            <person name="Hauser L."/>
            <person name="Markowitz V."/>
            <person name="Cheng J.-F."/>
            <person name="Hugenholtz P."/>
            <person name="Woyke T."/>
            <person name="Wu D."/>
            <person name="Jando M."/>
            <person name="Brambilla E."/>
            <person name="Klenk H.-P."/>
            <person name="Eisen J.A."/>
        </authorList>
    </citation>
    <scope>NUCLEOTIDE SEQUENCE [LARGE SCALE GENOMIC DNA]</scope>
    <source>
        <strain evidence="3">ATCC 8368 / DSM 20162 / CCUG 35730 / CIP 100753 / JCM 10117 / KCTC 9821 / NBRC 16120 / NCIMB 702349 / NCTC 13040</strain>
    </source>
</reference>
<evidence type="ECO:0000313" key="3">
    <source>
        <dbReference type="Proteomes" id="UP000001213"/>
    </source>
</evidence>
<dbReference type="Proteomes" id="UP000001213">
    <property type="component" value="Chromosome"/>
</dbReference>
<gene>
    <name evidence="2" type="ordered locus">Tpau_4206</name>
</gene>
<proteinExistence type="inferred from homology"/>
<dbReference type="STRING" id="521096.Tpau_4206"/>
<dbReference type="Gene3D" id="3.30.420.40">
    <property type="match status" value="2"/>
</dbReference>
<dbReference type="Pfam" id="PF00480">
    <property type="entry name" value="ROK"/>
    <property type="match status" value="1"/>
</dbReference>
<dbReference type="HOGENOM" id="CLU_036604_13_3_11"/>
<dbReference type="Gene3D" id="1.10.10.10">
    <property type="entry name" value="Winged helix-like DNA-binding domain superfamily/Winged helix DNA-binding domain"/>
    <property type="match status" value="1"/>
</dbReference>
<dbReference type="EMBL" id="CP001966">
    <property type="protein sequence ID" value="ADG80774.1"/>
    <property type="molecule type" value="Genomic_DNA"/>
</dbReference>
<sequence length="395" mass="40788">MVGMRTSRSSRAAVTAGDVFTLIRSGDGTTTRTRIGHATDLSRTAVAARVAALQDAGLVLERAEAASSPGRPAAGLTVNPGAGVVLAAAIGRSRTQLGVCNLAGDLLAMCSVDQEIGVGPDELMPTVVQTLDALLEECGHRRDEVRGVGMSIPGTADPERVCTLDSPAISGWDGVPLTPFLRTVTNAPVLLDNDANVIVLAERRGQRDRFEDMLLIKASTGLGAGIVAGGALQRGKRGAAGEFGHTKVEAAAGISCRCGDTGCLEAVASGWALVRELRDHGRHVAHLRDVVELALSGDAEARRLIRDSGRHVGEVLAGAVNLLNPEALVVAGDMAGAYDLFVAGLRESVYGNATALATRELRILPSTHGEKSSVVGSATLILDHVLSAEAIDAAL</sequence>
<evidence type="ECO:0000256" key="1">
    <source>
        <dbReference type="ARBA" id="ARBA00006479"/>
    </source>
</evidence>
<reference evidence="2 3" key="2">
    <citation type="journal article" date="2011" name="Stand. Genomic Sci.">
        <title>Complete genome sequence of Tsukamurella paurometabola type strain (no. 33).</title>
        <authorList>
            <person name="Munk A.C."/>
            <person name="Lapidus A."/>
            <person name="Lucas S."/>
            <person name="Nolan M."/>
            <person name="Tice H."/>
            <person name="Cheng J.F."/>
            <person name="Del Rio T.G."/>
            <person name="Goodwin L."/>
            <person name="Pitluck S."/>
            <person name="Liolios K."/>
            <person name="Huntemann M."/>
            <person name="Ivanova N."/>
            <person name="Mavromatis K."/>
            <person name="Mikhailova N."/>
            <person name="Pati A."/>
            <person name="Chen A."/>
            <person name="Palaniappan K."/>
            <person name="Tapia R."/>
            <person name="Han C."/>
            <person name="Land M."/>
            <person name="Hauser L."/>
            <person name="Chang Y.J."/>
            <person name="Jeffries C.D."/>
            <person name="Brettin T."/>
            <person name="Yasawong M."/>
            <person name="Brambilla E.M."/>
            <person name="Rohde M."/>
            <person name="Sikorski J."/>
            <person name="Goker M."/>
            <person name="Detter J.C."/>
            <person name="Woyke T."/>
            <person name="Bristow J."/>
            <person name="Eisen J.A."/>
            <person name="Markowitz V."/>
            <person name="Hugenholtz P."/>
            <person name="Kyrpides N.C."/>
            <person name="Klenk H.P."/>
        </authorList>
    </citation>
    <scope>NUCLEOTIDE SEQUENCE [LARGE SCALE GENOMIC DNA]</scope>
    <source>
        <strain evidence="3">ATCC 8368 / DSM 20162 / CCUG 35730 / CIP 100753 / JCM 10117 / KCTC 9821 / NBRC 16120 / NCIMB 702349 / NCTC 13040</strain>
    </source>
</reference>
<dbReference type="InterPro" id="IPR036390">
    <property type="entry name" value="WH_DNA-bd_sf"/>
</dbReference>
<comment type="similarity">
    <text evidence="1">Belongs to the ROK (NagC/XylR) family.</text>
</comment>
<dbReference type="PANTHER" id="PTHR18964:SF173">
    <property type="entry name" value="GLUCOKINASE"/>
    <property type="match status" value="1"/>
</dbReference>
<dbReference type="eggNOG" id="COG1940">
    <property type="taxonomic scope" value="Bacteria"/>
</dbReference>
<dbReference type="InterPro" id="IPR036388">
    <property type="entry name" value="WH-like_DNA-bd_sf"/>
</dbReference>
<organism evidence="2 3">
    <name type="scientific">Tsukamurella paurometabola (strain ATCC 8368 / DSM 20162 / CCUG 35730 / CIP 100753 / JCM 10117 / KCTC 9821 / NBRC 16120 / NCIMB 702349 / NCTC 13040)</name>
    <name type="common">Corynebacterium paurometabolum</name>
    <dbReference type="NCBI Taxonomy" id="521096"/>
    <lineage>
        <taxon>Bacteria</taxon>
        <taxon>Bacillati</taxon>
        <taxon>Actinomycetota</taxon>
        <taxon>Actinomycetes</taxon>
        <taxon>Mycobacteriales</taxon>
        <taxon>Tsukamurellaceae</taxon>
        <taxon>Tsukamurella</taxon>
    </lineage>
</organism>
<protein>
    <submittedName>
        <fullName evidence="2">ROK family protein</fullName>
    </submittedName>
</protein>
<dbReference type="AlphaFoldDB" id="D5UP65"/>
<dbReference type="InterPro" id="IPR000600">
    <property type="entry name" value="ROK"/>
</dbReference>
<accession>D5UP65</accession>
<dbReference type="InterPro" id="IPR043129">
    <property type="entry name" value="ATPase_NBD"/>
</dbReference>
<dbReference type="PANTHER" id="PTHR18964">
    <property type="entry name" value="ROK (REPRESSOR, ORF, KINASE) FAMILY"/>
    <property type="match status" value="1"/>
</dbReference>
<dbReference type="KEGG" id="tpr:Tpau_4206"/>
<evidence type="ECO:0000313" key="2">
    <source>
        <dbReference type="EMBL" id="ADG80774.1"/>
    </source>
</evidence>
<name>D5UP65_TSUPD</name>
<keyword evidence="3" id="KW-1185">Reference proteome</keyword>